<keyword evidence="3" id="KW-1185">Reference proteome</keyword>
<protein>
    <submittedName>
        <fullName evidence="2">Uncharacterized protein</fullName>
    </submittedName>
</protein>
<proteinExistence type="predicted"/>
<organism evidence="2 3">
    <name type="scientific">Actinacidiphila oryziradicis</name>
    <dbReference type="NCBI Taxonomy" id="2571141"/>
    <lineage>
        <taxon>Bacteria</taxon>
        <taxon>Bacillati</taxon>
        <taxon>Actinomycetota</taxon>
        <taxon>Actinomycetes</taxon>
        <taxon>Kitasatosporales</taxon>
        <taxon>Streptomycetaceae</taxon>
        <taxon>Actinacidiphila</taxon>
    </lineage>
</organism>
<feature type="region of interest" description="Disordered" evidence="1">
    <location>
        <begin position="1"/>
        <end position="42"/>
    </location>
</feature>
<comment type="caution">
    <text evidence="2">The sequence shown here is derived from an EMBL/GenBank/DDBJ whole genome shotgun (WGS) entry which is preliminary data.</text>
</comment>
<feature type="compositionally biased region" description="Basic residues" evidence="1">
    <location>
        <begin position="1"/>
        <end position="13"/>
    </location>
</feature>
<gene>
    <name evidence="2" type="ORF">FCI23_50920</name>
</gene>
<evidence type="ECO:0000313" key="2">
    <source>
        <dbReference type="EMBL" id="TJZ96482.1"/>
    </source>
</evidence>
<dbReference type="EMBL" id="SUMC01000161">
    <property type="protein sequence ID" value="TJZ96482.1"/>
    <property type="molecule type" value="Genomic_DNA"/>
</dbReference>
<dbReference type="RefSeq" id="WP_136730768.1">
    <property type="nucleotide sequence ID" value="NZ_SUMC01000161.1"/>
</dbReference>
<reference evidence="2 3" key="1">
    <citation type="submission" date="2019-04" db="EMBL/GenBank/DDBJ databases">
        <title>Streptomyces oryziradicis sp. nov., a novel actinomycete isolated from rhizosphere soil of rice (Oryza sativa L.).</title>
        <authorList>
            <person name="Li C."/>
        </authorList>
    </citation>
    <scope>NUCLEOTIDE SEQUENCE [LARGE SCALE GENOMIC DNA]</scope>
    <source>
        <strain evidence="2 3">NEAU-C40</strain>
    </source>
</reference>
<name>A0A4U0RMY5_9ACTN</name>
<dbReference type="Proteomes" id="UP000305778">
    <property type="component" value="Unassembled WGS sequence"/>
</dbReference>
<evidence type="ECO:0000313" key="3">
    <source>
        <dbReference type="Proteomes" id="UP000305778"/>
    </source>
</evidence>
<accession>A0A4U0RMY5</accession>
<dbReference type="AlphaFoldDB" id="A0A4U0RMY5"/>
<evidence type="ECO:0000256" key="1">
    <source>
        <dbReference type="SAM" id="MobiDB-lite"/>
    </source>
</evidence>
<sequence>MSMGRHKKVRNRRTGPQNPASRAAGGCAEDDHDPAAGAGEDRLDPVELLLAVDGTSSIADLEATHPDQWRIDGRQLTREELRAIHDIQPPDFIRYHLIQDQRNATALIGMDPDRG</sequence>